<dbReference type="PANTHER" id="PTHR40078:SF1">
    <property type="entry name" value="INTEGRAL MEMBRANE PROTEIN"/>
    <property type="match status" value="1"/>
</dbReference>
<evidence type="ECO:0000313" key="3">
    <source>
        <dbReference type="EMBL" id="SDG93253.1"/>
    </source>
</evidence>
<dbReference type="PANTHER" id="PTHR40078">
    <property type="entry name" value="INTEGRAL MEMBRANE PROTEIN-RELATED"/>
    <property type="match status" value="1"/>
</dbReference>
<feature type="transmembrane region" description="Helical" evidence="1">
    <location>
        <begin position="109"/>
        <end position="131"/>
    </location>
</feature>
<dbReference type="Proteomes" id="UP000198956">
    <property type="component" value="Unassembled WGS sequence"/>
</dbReference>
<feature type="transmembrane region" description="Helical" evidence="1">
    <location>
        <begin position="177"/>
        <end position="199"/>
    </location>
</feature>
<evidence type="ECO:0000313" key="2">
    <source>
        <dbReference type="EMBL" id="QYY42084.1"/>
    </source>
</evidence>
<dbReference type="Pfam" id="PF19700">
    <property type="entry name" value="DUF6198"/>
    <property type="match status" value="1"/>
</dbReference>
<feature type="transmembrane region" description="Helical" evidence="1">
    <location>
        <begin position="56"/>
        <end position="74"/>
    </location>
</feature>
<dbReference type="Proteomes" id="UP000826616">
    <property type="component" value="Chromosome"/>
</dbReference>
<name>A0A1G7YA79_ANETH</name>
<gene>
    <name evidence="2" type="ORF">K3F53_14600</name>
    <name evidence="3" type="ORF">SAMN04489735_100621</name>
</gene>
<dbReference type="GeneID" id="97142608"/>
<keyword evidence="1" id="KW-0472">Membrane</keyword>
<accession>A0A1G7YA79</accession>
<feature type="transmembrane region" description="Helical" evidence="1">
    <location>
        <begin position="81"/>
        <end position="103"/>
    </location>
</feature>
<dbReference type="OrthoDB" id="1902994at2"/>
<keyword evidence="1" id="KW-1133">Transmembrane helix</keyword>
<dbReference type="EMBL" id="FNDE01000006">
    <property type="protein sequence ID" value="SDG93253.1"/>
    <property type="molecule type" value="Genomic_DNA"/>
</dbReference>
<keyword evidence="1" id="KW-0812">Transmembrane</keyword>
<reference evidence="2 5" key="2">
    <citation type="submission" date="2021-08" db="EMBL/GenBank/DDBJ databases">
        <title>Complete genome sequence of the strain Aneurinibacillus thermoaerophilus CCM 8960.</title>
        <authorList>
            <person name="Musilova J."/>
            <person name="Kourilova X."/>
            <person name="Pernicova I."/>
            <person name="Bezdicek M."/>
            <person name="Lengerova M."/>
            <person name="Obruca S."/>
            <person name="Sedlar K."/>
        </authorList>
    </citation>
    <scope>NUCLEOTIDE SEQUENCE [LARGE SCALE GENOMIC DNA]</scope>
    <source>
        <strain evidence="2 5">CCM 8960</strain>
    </source>
</reference>
<dbReference type="RefSeq" id="WP_057897919.1">
    <property type="nucleotide sequence ID" value="NZ_CP080764.1"/>
</dbReference>
<evidence type="ECO:0000313" key="5">
    <source>
        <dbReference type="Proteomes" id="UP000826616"/>
    </source>
</evidence>
<evidence type="ECO:0000313" key="4">
    <source>
        <dbReference type="Proteomes" id="UP000198956"/>
    </source>
</evidence>
<sequence>MNQHQKAGRYLTRFILFIAGLFILSLGVVIMMQAGLGVNSWDVLHIGLTQMTSLSMGTWVQIVGIIVIALTCYLERKFPSVGTVLNIVLIGFFINWILSLHIITSLHNFWLNLIMLIFGIVLMGFGAGMYVASGLGAGPRDGLTLVLSDRLGWSISRVRTMLEGIALFLGWLVHGPIFIGTLLSVFLIGPVMQVSLLFWRKQLVPSVAKPTKLQKVASIKAAARRS</sequence>
<dbReference type="EMBL" id="CP080764">
    <property type="protein sequence ID" value="QYY42084.1"/>
    <property type="molecule type" value="Genomic_DNA"/>
</dbReference>
<protein>
    <submittedName>
        <fullName evidence="3">Uncharacterized membrane protein YczE</fullName>
    </submittedName>
    <submittedName>
        <fullName evidence="2">YitT family protein</fullName>
    </submittedName>
</protein>
<keyword evidence="5" id="KW-1185">Reference proteome</keyword>
<evidence type="ECO:0000256" key="1">
    <source>
        <dbReference type="SAM" id="Phobius"/>
    </source>
</evidence>
<dbReference type="InterPro" id="IPR038750">
    <property type="entry name" value="YczE/YyaS-like"/>
</dbReference>
<organism evidence="3 4">
    <name type="scientific">Aneurinibacillus thermoaerophilus</name>
    <dbReference type="NCBI Taxonomy" id="143495"/>
    <lineage>
        <taxon>Bacteria</taxon>
        <taxon>Bacillati</taxon>
        <taxon>Bacillota</taxon>
        <taxon>Bacilli</taxon>
        <taxon>Bacillales</taxon>
        <taxon>Paenibacillaceae</taxon>
        <taxon>Aneurinibacillus group</taxon>
        <taxon>Aneurinibacillus</taxon>
    </lineage>
</organism>
<reference evidence="3 4" key="1">
    <citation type="submission" date="2016-10" db="EMBL/GenBank/DDBJ databases">
        <authorList>
            <person name="de Groot N.N."/>
        </authorList>
    </citation>
    <scope>NUCLEOTIDE SEQUENCE [LARGE SCALE GENOMIC DNA]</scope>
    <source>
        <strain evidence="3 4">L 420-91</strain>
    </source>
</reference>
<feature type="transmembrane region" description="Helical" evidence="1">
    <location>
        <begin position="12"/>
        <end position="36"/>
    </location>
</feature>
<dbReference type="AlphaFoldDB" id="A0A1G7YA79"/>
<proteinExistence type="predicted"/>